<gene>
    <name evidence="4" type="ORF">F4162_08390</name>
</gene>
<proteinExistence type="predicted"/>
<evidence type="ECO:0000259" key="3">
    <source>
        <dbReference type="PROSITE" id="PS50943"/>
    </source>
</evidence>
<dbReference type="SUPFAM" id="SSF47413">
    <property type="entry name" value="lambda repressor-like DNA-binding domains"/>
    <property type="match status" value="1"/>
</dbReference>
<dbReference type="PROSITE" id="PS50943">
    <property type="entry name" value="HTH_CROC1"/>
    <property type="match status" value="1"/>
</dbReference>
<comment type="caution">
    <text evidence="4">The sequence shown here is derived from an EMBL/GenBank/DDBJ whole genome shotgun (WGS) entry which is preliminary data.</text>
</comment>
<dbReference type="GO" id="GO:0003677">
    <property type="term" value="F:DNA binding"/>
    <property type="evidence" value="ECO:0007669"/>
    <property type="project" value="UniProtKB-KW"/>
</dbReference>
<dbReference type="AlphaFoldDB" id="A0A6B1F853"/>
<evidence type="ECO:0000256" key="2">
    <source>
        <dbReference type="SAM" id="MobiDB-lite"/>
    </source>
</evidence>
<evidence type="ECO:0000313" key="4">
    <source>
        <dbReference type="EMBL" id="MYG38959.1"/>
    </source>
</evidence>
<protein>
    <submittedName>
        <fullName evidence="4">HigA family addiction module antidote protein</fullName>
    </submittedName>
</protein>
<reference evidence="4" key="1">
    <citation type="submission" date="2019-09" db="EMBL/GenBank/DDBJ databases">
        <title>Characterisation of the sponge microbiome using genome-centric metagenomics.</title>
        <authorList>
            <person name="Engelberts J.P."/>
            <person name="Robbins S.J."/>
            <person name="De Goeij J.M."/>
            <person name="Aranda M."/>
            <person name="Bell S.C."/>
            <person name="Webster N.S."/>
        </authorList>
    </citation>
    <scope>NUCLEOTIDE SEQUENCE</scope>
    <source>
        <strain evidence="4">SB0676_bin_10</strain>
    </source>
</reference>
<dbReference type="SMART" id="SM00530">
    <property type="entry name" value="HTH_XRE"/>
    <property type="match status" value="1"/>
</dbReference>
<evidence type="ECO:0000256" key="1">
    <source>
        <dbReference type="ARBA" id="ARBA00023125"/>
    </source>
</evidence>
<dbReference type="Pfam" id="PF01381">
    <property type="entry name" value="HTH_3"/>
    <property type="match status" value="1"/>
</dbReference>
<dbReference type="PANTHER" id="PTHR36924">
    <property type="entry name" value="ANTITOXIN HIGA-1"/>
    <property type="match status" value="1"/>
</dbReference>
<feature type="domain" description="HTH cro/C1-type" evidence="3">
    <location>
        <begin position="13"/>
        <end position="68"/>
    </location>
</feature>
<keyword evidence="1" id="KW-0238">DNA-binding</keyword>
<sequence length="108" mass="11679">MSLHNRPHPGGVIRRQCLEPMGLTVTRAAQKLGITRQVLSALINEHKGISPEMAGRLAEVFGSTAETWLGMQTAYDQWQAHGVSSHATRNPGVPGQAPAKPVKHLALR</sequence>
<dbReference type="Gene3D" id="1.10.260.40">
    <property type="entry name" value="lambda repressor-like DNA-binding domains"/>
    <property type="match status" value="1"/>
</dbReference>
<dbReference type="PANTHER" id="PTHR36924:SF1">
    <property type="entry name" value="ANTITOXIN HIGA-1"/>
    <property type="match status" value="1"/>
</dbReference>
<organism evidence="4">
    <name type="scientific">Synechococcus sp. SB0676_bin_10</name>
    <dbReference type="NCBI Taxonomy" id="2604869"/>
    <lineage>
        <taxon>Bacteria</taxon>
        <taxon>Bacillati</taxon>
        <taxon>Cyanobacteriota</taxon>
        <taxon>Cyanophyceae</taxon>
        <taxon>Synechococcales</taxon>
        <taxon>Synechococcaceae</taxon>
        <taxon>Synechococcus</taxon>
    </lineage>
</organism>
<dbReference type="InterPro" id="IPR013430">
    <property type="entry name" value="Toxin_antidote_HigA"/>
</dbReference>
<dbReference type="CDD" id="cd00093">
    <property type="entry name" value="HTH_XRE"/>
    <property type="match status" value="1"/>
</dbReference>
<dbReference type="EMBL" id="VYDO01000265">
    <property type="protein sequence ID" value="MYG38959.1"/>
    <property type="molecule type" value="Genomic_DNA"/>
</dbReference>
<dbReference type="InterPro" id="IPR001387">
    <property type="entry name" value="Cro/C1-type_HTH"/>
</dbReference>
<dbReference type="InterPro" id="IPR010982">
    <property type="entry name" value="Lambda_DNA-bd_dom_sf"/>
</dbReference>
<dbReference type="NCBIfam" id="TIGR02607">
    <property type="entry name" value="antidote_HigA"/>
    <property type="match status" value="1"/>
</dbReference>
<name>A0A6B1F853_9SYNE</name>
<accession>A0A6B1F853</accession>
<feature type="region of interest" description="Disordered" evidence="2">
    <location>
        <begin position="82"/>
        <end position="108"/>
    </location>
</feature>